<dbReference type="EMBL" id="CP048113">
    <property type="protein sequence ID" value="QHS58897.1"/>
    <property type="molecule type" value="Genomic_DNA"/>
</dbReference>
<dbReference type="AlphaFoldDB" id="A0A6B9Z9Y9"/>
<dbReference type="Proteomes" id="UP000476411">
    <property type="component" value="Chromosome"/>
</dbReference>
<dbReference type="RefSeq" id="WP_162330600.1">
    <property type="nucleotide sequence ID" value="NZ_CP048113.1"/>
</dbReference>
<name>A0A6B9Z9Y9_9BACT</name>
<reference evidence="1 2" key="1">
    <citation type="submission" date="2020-01" db="EMBL/GenBank/DDBJ databases">
        <title>Complete genome sequence of Chitinophaga sp. H33E-04 isolated from quinoa roots.</title>
        <authorList>
            <person name="Weon H.-Y."/>
            <person name="Lee S.A."/>
        </authorList>
    </citation>
    <scope>NUCLEOTIDE SEQUENCE [LARGE SCALE GENOMIC DNA]</scope>
    <source>
        <strain evidence="1 2">H33E-04</strain>
    </source>
</reference>
<evidence type="ECO:0000313" key="2">
    <source>
        <dbReference type="Proteomes" id="UP000476411"/>
    </source>
</evidence>
<dbReference type="KEGG" id="chih:GWR21_04565"/>
<evidence type="ECO:0000313" key="1">
    <source>
        <dbReference type="EMBL" id="QHS58897.1"/>
    </source>
</evidence>
<dbReference type="SUPFAM" id="SSF52402">
    <property type="entry name" value="Adenine nucleotide alpha hydrolases-like"/>
    <property type="match status" value="2"/>
</dbReference>
<dbReference type="Gene3D" id="3.40.50.12370">
    <property type="match status" value="1"/>
</dbReference>
<gene>
    <name evidence="1" type="ORF">GWR21_04565</name>
</gene>
<organism evidence="1 2">
    <name type="scientific">Chitinophaga agri</name>
    <dbReference type="NCBI Taxonomy" id="2703787"/>
    <lineage>
        <taxon>Bacteria</taxon>
        <taxon>Pseudomonadati</taxon>
        <taxon>Bacteroidota</taxon>
        <taxon>Chitinophagia</taxon>
        <taxon>Chitinophagales</taxon>
        <taxon>Chitinophagaceae</taxon>
        <taxon>Chitinophaga</taxon>
    </lineage>
</organism>
<proteinExistence type="predicted"/>
<protein>
    <submittedName>
        <fullName evidence="1">Universal stress protein</fullName>
    </submittedName>
</protein>
<sequence>MKKILLSFEGTGYSEGAFEFARRINEDEPVLLTGVFLPQVDFASTWSYAYGGGSMYIPLMESVDAELVGSNINKFKAACIRYGIEHRVHTDFSSFALPELQRETRFADLMILGGERFYDNLGTESPNEYLRDILHDSECPVVVAPEKFSYPESVVLAYDGSSSSVRAIKNFAYLFPELCKVPVTLVYAASRSGKSIPDEDYIKELAARHFSDLVFYELEADPKEYFPTWLADQDSPILVSGAFGRSGFSQIFSRSFAADVIAEHQFPVFISHR</sequence>
<accession>A0A6B9Z9Y9</accession>
<keyword evidence="2" id="KW-1185">Reference proteome</keyword>